<evidence type="ECO:0000313" key="7">
    <source>
        <dbReference type="Proteomes" id="UP000253628"/>
    </source>
</evidence>
<keyword evidence="7" id="KW-1185">Reference proteome</keyword>
<keyword evidence="1" id="KW-0805">Transcription regulation</keyword>
<organism evidence="6 7">
    <name type="scientific">Eoetvoesiella caeni</name>
    <dbReference type="NCBI Taxonomy" id="645616"/>
    <lineage>
        <taxon>Bacteria</taxon>
        <taxon>Pseudomonadati</taxon>
        <taxon>Pseudomonadota</taxon>
        <taxon>Betaproteobacteria</taxon>
        <taxon>Burkholderiales</taxon>
        <taxon>Alcaligenaceae</taxon>
        <taxon>Eoetvoesiella</taxon>
    </lineage>
</organism>
<dbReference type="GO" id="GO:0003700">
    <property type="term" value="F:DNA-binding transcription factor activity"/>
    <property type="evidence" value="ECO:0007669"/>
    <property type="project" value="InterPro"/>
</dbReference>
<dbReference type="InterPro" id="IPR036390">
    <property type="entry name" value="WH_DNA-bd_sf"/>
</dbReference>
<dbReference type="AlphaFoldDB" id="A0A366HHS6"/>
<dbReference type="SUPFAM" id="SSF46785">
    <property type="entry name" value="Winged helix' DNA-binding domain"/>
    <property type="match status" value="1"/>
</dbReference>
<proteinExistence type="predicted"/>
<protein>
    <submittedName>
        <fullName evidence="6">DNA-binding MarR family transcriptional regulator</fullName>
    </submittedName>
</protein>
<dbReference type="OrthoDB" id="8906692at2"/>
<gene>
    <name evidence="6" type="ORF">DFR37_102564</name>
</gene>
<keyword evidence="3" id="KW-0804">Transcription</keyword>
<name>A0A366HHS6_9BURK</name>
<feature type="region of interest" description="Disordered" evidence="4">
    <location>
        <begin position="1"/>
        <end position="53"/>
    </location>
</feature>
<dbReference type="Proteomes" id="UP000253628">
    <property type="component" value="Unassembled WGS sequence"/>
</dbReference>
<dbReference type="InterPro" id="IPR052067">
    <property type="entry name" value="Metal_resp_HTH_trans_reg"/>
</dbReference>
<dbReference type="PANTHER" id="PTHR35790">
    <property type="entry name" value="HTH-TYPE TRANSCRIPTIONAL REGULATOR PCHR"/>
    <property type="match status" value="1"/>
</dbReference>
<evidence type="ECO:0000256" key="3">
    <source>
        <dbReference type="ARBA" id="ARBA00023163"/>
    </source>
</evidence>
<dbReference type="PROSITE" id="PS50995">
    <property type="entry name" value="HTH_MARR_2"/>
    <property type="match status" value="1"/>
</dbReference>
<reference evidence="6 7" key="1">
    <citation type="submission" date="2018-06" db="EMBL/GenBank/DDBJ databases">
        <title>Genomic Encyclopedia of Type Strains, Phase IV (KMG-IV): sequencing the most valuable type-strain genomes for metagenomic binning, comparative biology and taxonomic classification.</title>
        <authorList>
            <person name="Goeker M."/>
        </authorList>
    </citation>
    <scope>NUCLEOTIDE SEQUENCE [LARGE SCALE GENOMIC DNA]</scope>
    <source>
        <strain evidence="6 7">DSM 25520</strain>
    </source>
</reference>
<dbReference type="Gene3D" id="1.10.10.10">
    <property type="entry name" value="Winged helix-like DNA-binding domain superfamily/Winged helix DNA-binding domain"/>
    <property type="match status" value="1"/>
</dbReference>
<comment type="caution">
    <text evidence="6">The sequence shown here is derived from an EMBL/GenBank/DDBJ whole genome shotgun (WGS) entry which is preliminary data.</text>
</comment>
<dbReference type="InterPro" id="IPR000835">
    <property type="entry name" value="HTH_MarR-typ"/>
</dbReference>
<dbReference type="GO" id="GO:0003677">
    <property type="term" value="F:DNA binding"/>
    <property type="evidence" value="ECO:0007669"/>
    <property type="project" value="UniProtKB-KW"/>
</dbReference>
<feature type="domain" description="HTH marR-type" evidence="5">
    <location>
        <begin position="63"/>
        <end position="196"/>
    </location>
</feature>
<evidence type="ECO:0000256" key="1">
    <source>
        <dbReference type="ARBA" id="ARBA00023015"/>
    </source>
</evidence>
<dbReference type="PANTHER" id="PTHR35790:SF4">
    <property type="entry name" value="HTH-TYPE TRANSCRIPTIONAL REGULATOR PCHR"/>
    <property type="match status" value="1"/>
</dbReference>
<dbReference type="EMBL" id="QNRQ01000002">
    <property type="protein sequence ID" value="RBP42178.1"/>
    <property type="molecule type" value="Genomic_DNA"/>
</dbReference>
<dbReference type="Pfam" id="PF12802">
    <property type="entry name" value="MarR_2"/>
    <property type="match status" value="1"/>
</dbReference>
<evidence type="ECO:0000256" key="2">
    <source>
        <dbReference type="ARBA" id="ARBA00023125"/>
    </source>
</evidence>
<evidence type="ECO:0000259" key="5">
    <source>
        <dbReference type="PROSITE" id="PS50995"/>
    </source>
</evidence>
<dbReference type="InterPro" id="IPR036388">
    <property type="entry name" value="WH-like_DNA-bd_sf"/>
</dbReference>
<keyword evidence="2 6" id="KW-0238">DNA-binding</keyword>
<dbReference type="SMART" id="SM00347">
    <property type="entry name" value="HTH_MARR"/>
    <property type="match status" value="1"/>
</dbReference>
<feature type="compositionally biased region" description="Polar residues" evidence="4">
    <location>
        <begin position="1"/>
        <end position="15"/>
    </location>
</feature>
<accession>A0A366HHS6</accession>
<sequence>MAPSPSTCRKLSNNGGFAPRDLSFMKNTAPSVAARAAKKPGKPKAPRTAGPDSGFVPSGLDLENYVPAYLTFVTTKLASGAASTYRKHFDVGIEIWRVLVMLALEEKVSVNMVCKLIGMDKGSVSRCFKSMYEKGLVTFSSDPRDGRVRYATLTPAGREKHDQIQGVALERQRALLSCITPGEAEILIKLLHRLHGNLPEVEKATRAYVHKHVEDTGAQQVK</sequence>
<evidence type="ECO:0000313" key="6">
    <source>
        <dbReference type="EMBL" id="RBP42178.1"/>
    </source>
</evidence>
<evidence type="ECO:0000256" key="4">
    <source>
        <dbReference type="SAM" id="MobiDB-lite"/>
    </source>
</evidence>
<feature type="compositionally biased region" description="Basic residues" evidence="4">
    <location>
        <begin position="36"/>
        <end position="45"/>
    </location>
</feature>